<evidence type="ECO:0008006" key="4">
    <source>
        <dbReference type="Google" id="ProtNLM"/>
    </source>
</evidence>
<evidence type="ECO:0000256" key="1">
    <source>
        <dbReference type="ARBA" id="ARBA00006484"/>
    </source>
</evidence>
<dbReference type="GO" id="GO:0016491">
    <property type="term" value="F:oxidoreductase activity"/>
    <property type="evidence" value="ECO:0007669"/>
    <property type="project" value="TreeGrafter"/>
</dbReference>
<comment type="similarity">
    <text evidence="1">Belongs to the short-chain dehydrogenases/reductases (SDR) family.</text>
</comment>
<dbReference type="PRINTS" id="PR00081">
    <property type="entry name" value="GDHRDH"/>
</dbReference>
<keyword evidence="3" id="KW-1185">Reference proteome</keyword>
<reference evidence="2 3" key="1">
    <citation type="submission" date="2017-12" db="EMBL/GenBank/DDBJ databases">
        <title>Comparative genomics of Botrytis spp.</title>
        <authorList>
            <person name="Valero-Jimenez C.A."/>
            <person name="Tapia P."/>
            <person name="Veloso J."/>
            <person name="Silva-Moreno E."/>
            <person name="Staats M."/>
            <person name="Valdes J.H."/>
            <person name="Van Kan J.A.L."/>
        </authorList>
    </citation>
    <scope>NUCLEOTIDE SEQUENCE [LARGE SCALE GENOMIC DNA]</scope>
    <source>
        <strain evidence="2 3">MUCL3349</strain>
    </source>
</reference>
<dbReference type="PANTHER" id="PTHR43544">
    <property type="entry name" value="SHORT-CHAIN DEHYDROGENASE/REDUCTASE"/>
    <property type="match status" value="1"/>
</dbReference>
<evidence type="ECO:0000313" key="2">
    <source>
        <dbReference type="EMBL" id="TGO92483.1"/>
    </source>
</evidence>
<comment type="caution">
    <text evidence="2">The sequence shown here is derived from an EMBL/GenBank/DDBJ whole genome shotgun (WGS) entry which is preliminary data.</text>
</comment>
<dbReference type="Proteomes" id="UP000297280">
    <property type="component" value="Unassembled WGS sequence"/>
</dbReference>
<dbReference type="AlphaFoldDB" id="A0A4Z1L787"/>
<evidence type="ECO:0000313" key="3">
    <source>
        <dbReference type="Proteomes" id="UP000297280"/>
    </source>
</evidence>
<name>A0A4Z1L787_9HELO</name>
<protein>
    <recommendedName>
        <fullName evidence="4">NAD-dependent epimerase/dehydratase domain-containing protein</fullName>
    </recommendedName>
</protein>
<dbReference type="Gene3D" id="3.40.50.720">
    <property type="entry name" value="NAD(P)-binding Rossmann-like Domain"/>
    <property type="match status" value="2"/>
</dbReference>
<dbReference type="InterPro" id="IPR051468">
    <property type="entry name" value="Fungal_SecMetab_SDRs"/>
</dbReference>
<dbReference type="Pfam" id="PF00106">
    <property type="entry name" value="adh_short"/>
    <property type="match status" value="2"/>
</dbReference>
<proteinExistence type="inferred from homology"/>
<accession>A0A4Z1L787</accession>
<sequence>MVATILITGCSRGLGLALASEFSKAGYLVFATARGNPTPALEELIKSSPSTVKYIKLDATNRSSVQKRRSRDDLESVLNSNVTSAHIVTSTFLPLLKQGAQKKVINMSSSGGSIERSPVYSNMALPAYKVSKAALNMLTVPYAQSYADEGFTYLPVNPSWLRTDLGGASADLDVETGAKAVIELIESNGKESNGEFLNIRVAGWKRMTVSISTMVVPCLGKMIVGMGYIISGEVAHVGNVIYAQPRIPYWCVVASLVKHTCAYIIRCI</sequence>
<dbReference type="EMBL" id="PQXO01000002">
    <property type="protein sequence ID" value="TGO92483.1"/>
    <property type="molecule type" value="Genomic_DNA"/>
</dbReference>
<dbReference type="InterPro" id="IPR002347">
    <property type="entry name" value="SDR_fam"/>
</dbReference>
<dbReference type="PANTHER" id="PTHR43544:SF36">
    <property type="entry name" value="CHAIN OXIDOREDUCTASE (CSGA), PUTATIVE (AFU_ORTHOLOGUE AFUA_4G00910)-RELATED"/>
    <property type="match status" value="1"/>
</dbReference>
<dbReference type="SUPFAM" id="SSF51735">
    <property type="entry name" value="NAD(P)-binding Rossmann-fold domains"/>
    <property type="match status" value="1"/>
</dbReference>
<dbReference type="GO" id="GO:0005737">
    <property type="term" value="C:cytoplasm"/>
    <property type="evidence" value="ECO:0007669"/>
    <property type="project" value="TreeGrafter"/>
</dbReference>
<organism evidence="2 3">
    <name type="scientific">Botrytis porri</name>
    <dbReference type="NCBI Taxonomy" id="87229"/>
    <lineage>
        <taxon>Eukaryota</taxon>
        <taxon>Fungi</taxon>
        <taxon>Dikarya</taxon>
        <taxon>Ascomycota</taxon>
        <taxon>Pezizomycotina</taxon>
        <taxon>Leotiomycetes</taxon>
        <taxon>Helotiales</taxon>
        <taxon>Sclerotiniaceae</taxon>
        <taxon>Botrytis</taxon>
    </lineage>
</organism>
<gene>
    <name evidence="2" type="ORF">BPOR_0002g00300</name>
</gene>
<dbReference type="InterPro" id="IPR036291">
    <property type="entry name" value="NAD(P)-bd_dom_sf"/>
</dbReference>